<dbReference type="Gene3D" id="3.40.50.150">
    <property type="entry name" value="Vaccinia Virus protein VP39"/>
    <property type="match status" value="1"/>
</dbReference>
<feature type="binding site" evidence="7">
    <location>
        <position position="19"/>
    </location>
    <ligand>
        <name>S-adenosyl-L-methionine</name>
        <dbReference type="ChEBI" id="CHEBI:59789"/>
    </ligand>
</feature>
<dbReference type="InterPro" id="IPR002052">
    <property type="entry name" value="DNA_methylase_N6_adenine_CS"/>
</dbReference>
<evidence type="ECO:0000256" key="1">
    <source>
        <dbReference type="ARBA" id="ARBA00006594"/>
    </source>
</evidence>
<evidence type="ECO:0000256" key="5">
    <source>
        <dbReference type="ARBA" id="ARBA00022691"/>
    </source>
</evidence>
<evidence type="ECO:0000256" key="6">
    <source>
        <dbReference type="ARBA" id="ARBA00047942"/>
    </source>
</evidence>
<dbReference type="EC" id="2.1.1.72" evidence="2 8"/>
<dbReference type="Gene3D" id="1.10.1020.10">
    <property type="entry name" value="Adenine-specific Methyltransferase, Domain 2"/>
    <property type="match status" value="1"/>
</dbReference>
<evidence type="ECO:0000256" key="4">
    <source>
        <dbReference type="ARBA" id="ARBA00022679"/>
    </source>
</evidence>
<dbReference type="RefSeq" id="WP_242947918.1">
    <property type="nucleotide sequence ID" value="NZ_FUXM01000019.1"/>
</dbReference>
<dbReference type="GO" id="GO:1904047">
    <property type="term" value="F:S-adenosyl-L-methionine binding"/>
    <property type="evidence" value="ECO:0007669"/>
    <property type="project" value="TreeGrafter"/>
</dbReference>
<evidence type="ECO:0000256" key="8">
    <source>
        <dbReference type="RuleBase" id="RU361257"/>
    </source>
</evidence>
<dbReference type="PIRSF" id="PIRSF000398">
    <property type="entry name" value="M_m6A_EcoRV"/>
    <property type="match status" value="1"/>
</dbReference>
<evidence type="ECO:0000256" key="2">
    <source>
        <dbReference type="ARBA" id="ARBA00011900"/>
    </source>
</evidence>
<dbReference type="PRINTS" id="PR00505">
    <property type="entry name" value="D12N6MTFRASE"/>
</dbReference>
<evidence type="ECO:0000256" key="7">
    <source>
        <dbReference type="PIRSR" id="PIRSR000398-1"/>
    </source>
</evidence>
<protein>
    <recommendedName>
        <fullName evidence="2 8">Site-specific DNA-methyltransferase (adenine-specific)</fullName>
        <ecNumber evidence="2 8">2.1.1.72</ecNumber>
    </recommendedName>
</protein>
<evidence type="ECO:0000256" key="3">
    <source>
        <dbReference type="ARBA" id="ARBA00022603"/>
    </source>
</evidence>
<comment type="similarity">
    <text evidence="1 8">Belongs to the N(4)/N(6)-methyltransferase family.</text>
</comment>
<dbReference type="PROSITE" id="PS00092">
    <property type="entry name" value="N6_MTASE"/>
    <property type="match status" value="1"/>
</dbReference>
<keyword evidence="5 8" id="KW-0949">S-adenosyl-L-methionine</keyword>
<dbReference type="PANTHER" id="PTHR30481:SF3">
    <property type="entry name" value="DNA ADENINE METHYLASE"/>
    <property type="match status" value="1"/>
</dbReference>
<keyword evidence="10" id="KW-1185">Reference proteome</keyword>
<feature type="binding site" evidence="7">
    <location>
        <position position="64"/>
    </location>
    <ligand>
        <name>S-adenosyl-L-methionine</name>
        <dbReference type="ChEBI" id="CHEBI:59789"/>
    </ligand>
</feature>
<sequence length="277" mass="32881">MINYKMVNYKVQIKPLVKWAGGKTQLLDTITKFLPESFDRYIEPFIGGGALYFFLEPEKPIIIDKNHELINFYRVVRDNLDEMIEELTSYKNDAEFYYYIRKLQPHQLTNIQRAARFLYLNKTGYNGLWRVNKKGEFNVPFGKYKNPKLIDRENLMRARELLKRTEILFGDFDMCLDYADKNTFIYFDPPYHPLSETSSFTSYTSDDFTEKDQIRLANIFCELDRRGSKLMLSNSDTPFIKELYKGYNIVKVYAKRAINCRPDKRGPISELIIRNYS</sequence>
<evidence type="ECO:0000313" key="9">
    <source>
        <dbReference type="EMBL" id="SKA04581.1"/>
    </source>
</evidence>
<accession>A0A1T4QM83</accession>
<keyword evidence="4 8" id="KW-0808">Transferase</keyword>
<dbReference type="InterPro" id="IPR012263">
    <property type="entry name" value="M_m6A_EcoRV"/>
</dbReference>
<reference evidence="10" key="1">
    <citation type="submission" date="2017-02" db="EMBL/GenBank/DDBJ databases">
        <authorList>
            <person name="Varghese N."/>
            <person name="Submissions S."/>
        </authorList>
    </citation>
    <scope>NUCLEOTIDE SEQUENCE [LARGE SCALE GENOMIC DNA]</scope>
    <source>
        <strain evidence="10">DSM 16521</strain>
    </source>
</reference>
<evidence type="ECO:0000313" key="10">
    <source>
        <dbReference type="Proteomes" id="UP000189933"/>
    </source>
</evidence>
<dbReference type="Pfam" id="PF02086">
    <property type="entry name" value="MethyltransfD12"/>
    <property type="match status" value="1"/>
</dbReference>
<dbReference type="GO" id="GO:0032259">
    <property type="term" value="P:methylation"/>
    <property type="evidence" value="ECO:0007669"/>
    <property type="project" value="UniProtKB-KW"/>
</dbReference>
<comment type="catalytic activity">
    <reaction evidence="6 8">
        <text>a 2'-deoxyadenosine in DNA + S-adenosyl-L-methionine = an N(6)-methyl-2'-deoxyadenosine in DNA + S-adenosyl-L-homocysteine + H(+)</text>
        <dbReference type="Rhea" id="RHEA:15197"/>
        <dbReference type="Rhea" id="RHEA-COMP:12418"/>
        <dbReference type="Rhea" id="RHEA-COMP:12419"/>
        <dbReference type="ChEBI" id="CHEBI:15378"/>
        <dbReference type="ChEBI" id="CHEBI:57856"/>
        <dbReference type="ChEBI" id="CHEBI:59789"/>
        <dbReference type="ChEBI" id="CHEBI:90615"/>
        <dbReference type="ChEBI" id="CHEBI:90616"/>
        <dbReference type="EC" id="2.1.1.72"/>
    </reaction>
</comment>
<dbReference type="PANTHER" id="PTHR30481">
    <property type="entry name" value="DNA ADENINE METHYLASE"/>
    <property type="match status" value="1"/>
</dbReference>
<dbReference type="EMBL" id="FUXM01000019">
    <property type="protein sequence ID" value="SKA04581.1"/>
    <property type="molecule type" value="Genomic_DNA"/>
</dbReference>
<feature type="binding site" evidence="7">
    <location>
        <position position="188"/>
    </location>
    <ligand>
        <name>S-adenosyl-L-methionine</name>
        <dbReference type="ChEBI" id="CHEBI:59789"/>
    </ligand>
</feature>
<dbReference type="AlphaFoldDB" id="A0A1T4QM83"/>
<dbReference type="GO" id="GO:0043565">
    <property type="term" value="F:sequence-specific DNA binding"/>
    <property type="evidence" value="ECO:0007669"/>
    <property type="project" value="TreeGrafter"/>
</dbReference>
<organism evidence="9 10">
    <name type="scientific">Carboxydocella sporoproducens DSM 16521</name>
    <dbReference type="NCBI Taxonomy" id="1121270"/>
    <lineage>
        <taxon>Bacteria</taxon>
        <taxon>Bacillati</taxon>
        <taxon>Bacillota</taxon>
        <taxon>Clostridia</taxon>
        <taxon>Eubacteriales</taxon>
        <taxon>Clostridiales Family XVI. Incertae Sedis</taxon>
        <taxon>Carboxydocella</taxon>
    </lineage>
</organism>
<dbReference type="GO" id="GO:0009307">
    <property type="term" value="P:DNA restriction-modification system"/>
    <property type="evidence" value="ECO:0007669"/>
    <property type="project" value="InterPro"/>
</dbReference>
<dbReference type="NCBIfam" id="TIGR00571">
    <property type="entry name" value="dam"/>
    <property type="match status" value="1"/>
</dbReference>
<dbReference type="GO" id="GO:0006298">
    <property type="term" value="P:mismatch repair"/>
    <property type="evidence" value="ECO:0007669"/>
    <property type="project" value="TreeGrafter"/>
</dbReference>
<proteinExistence type="inferred from homology"/>
<dbReference type="InterPro" id="IPR023095">
    <property type="entry name" value="Ade_MeTrfase_dom_2"/>
</dbReference>
<name>A0A1T4QM83_9FIRM</name>
<feature type="binding site" evidence="7">
    <location>
        <position position="23"/>
    </location>
    <ligand>
        <name>S-adenosyl-L-methionine</name>
        <dbReference type="ChEBI" id="CHEBI:59789"/>
    </ligand>
</feature>
<dbReference type="SUPFAM" id="SSF53335">
    <property type="entry name" value="S-adenosyl-L-methionine-dependent methyltransferases"/>
    <property type="match status" value="1"/>
</dbReference>
<dbReference type="InterPro" id="IPR029063">
    <property type="entry name" value="SAM-dependent_MTases_sf"/>
</dbReference>
<dbReference type="GO" id="GO:0009007">
    <property type="term" value="F:site-specific DNA-methyltransferase (adenine-specific) activity"/>
    <property type="evidence" value="ECO:0007669"/>
    <property type="project" value="UniProtKB-UniRule"/>
</dbReference>
<keyword evidence="3 8" id="KW-0489">Methyltransferase</keyword>
<gene>
    <name evidence="9" type="ORF">SAMN02745885_01720</name>
</gene>
<dbReference type="InterPro" id="IPR012327">
    <property type="entry name" value="MeTrfase_D12"/>
</dbReference>
<dbReference type="Proteomes" id="UP000189933">
    <property type="component" value="Unassembled WGS sequence"/>
</dbReference>